<dbReference type="AlphaFoldDB" id="A0A917UA18"/>
<dbReference type="EMBL" id="BMPI01000062">
    <property type="protein sequence ID" value="GGM71273.1"/>
    <property type="molecule type" value="Genomic_DNA"/>
</dbReference>
<dbReference type="RefSeq" id="WP_190255874.1">
    <property type="nucleotide sequence ID" value="NZ_BMPI01000062.1"/>
</dbReference>
<sequence>MPARRWHRCPGCGQRGAAAGALRRACRLNTLARQLLTTGRGVRPELLPLLAWWRTADRPQSIRSWLLRRPAGRTLLQALANGSVPITHAGLDDVADTKVVRYVCGVLVASGVLPDRDEHLHRLEQWVCHTVAAVSDPDDRLVVHRYVHWHLLHRLRARTTPQRPVTVERARRLHSHATTAVAVLRAVRAEGSSLATLSEADVSRWLTGRQVAGPVWLGAFLRWAYRQRLCTVTLRAQQWTGPQSRIDHAYRWDLTRRLLHDNTLPLPDRVAGLLVVLYAQTASSTTARSSGSEPAAGVAN</sequence>
<accession>A0A917UA18</accession>
<keyword evidence="2" id="KW-1185">Reference proteome</keyword>
<protein>
    <submittedName>
        <fullName evidence="1">Uncharacterized protein</fullName>
    </submittedName>
</protein>
<dbReference type="Proteomes" id="UP000642070">
    <property type="component" value="Unassembled WGS sequence"/>
</dbReference>
<organism evidence="1 2">
    <name type="scientific">Dactylosporangium sucinum</name>
    <dbReference type="NCBI Taxonomy" id="1424081"/>
    <lineage>
        <taxon>Bacteria</taxon>
        <taxon>Bacillati</taxon>
        <taxon>Actinomycetota</taxon>
        <taxon>Actinomycetes</taxon>
        <taxon>Micromonosporales</taxon>
        <taxon>Micromonosporaceae</taxon>
        <taxon>Dactylosporangium</taxon>
    </lineage>
</organism>
<reference evidence="1" key="1">
    <citation type="journal article" date="2014" name="Int. J. Syst. Evol. Microbiol.">
        <title>Complete genome sequence of Corynebacterium casei LMG S-19264T (=DSM 44701T), isolated from a smear-ripened cheese.</title>
        <authorList>
            <consortium name="US DOE Joint Genome Institute (JGI-PGF)"/>
            <person name="Walter F."/>
            <person name="Albersmeier A."/>
            <person name="Kalinowski J."/>
            <person name="Ruckert C."/>
        </authorList>
    </citation>
    <scope>NUCLEOTIDE SEQUENCE</scope>
    <source>
        <strain evidence="1">JCM 19831</strain>
    </source>
</reference>
<name>A0A917UA18_9ACTN</name>
<reference evidence="1" key="2">
    <citation type="submission" date="2020-09" db="EMBL/GenBank/DDBJ databases">
        <authorList>
            <person name="Sun Q."/>
            <person name="Ohkuma M."/>
        </authorList>
    </citation>
    <scope>NUCLEOTIDE SEQUENCE</scope>
    <source>
        <strain evidence="1">JCM 19831</strain>
    </source>
</reference>
<comment type="caution">
    <text evidence="1">The sequence shown here is derived from an EMBL/GenBank/DDBJ whole genome shotgun (WGS) entry which is preliminary data.</text>
</comment>
<proteinExistence type="predicted"/>
<evidence type="ECO:0000313" key="1">
    <source>
        <dbReference type="EMBL" id="GGM71273.1"/>
    </source>
</evidence>
<evidence type="ECO:0000313" key="2">
    <source>
        <dbReference type="Proteomes" id="UP000642070"/>
    </source>
</evidence>
<gene>
    <name evidence="1" type="ORF">GCM10007977_086370</name>
</gene>